<dbReference type="EMBL" id="FNBW01000012">
    <property type="protein sequence ID" value="SDG21443.1"/>
    <property type="molecule type" value="Genomic_DNA"/>
</dbReference>
<dbReference type="Proteomes" id="UP000198615">
    <property type="component" value="Unassembled WGS sequence"/>
</dbReference>
<dbReference type="GO" id="GO:0016829">
    <property type="term" value="F:lyase activity"/>
    <property type="evidence" value="ECO:0007669"/>
    <property type="project" value="UniProtKB-KW"/>
</dbReference>
<dbReference type="OrthoDB" id="5290054at2"/>
<reference evidence="3 4" key="1">
    <citation type="submission" date="2016-10" db="EMBL/GenBank/DDBJ databases">
        <authorList>
            <person name="Varghese N."/>
            <person name="Submissions S."/>
        </authorList>
    </citation>
    <scope>NUCLEOTIDE SEQUENCE [LARGE SCALE GENOMIC DNA]</scope>
    <source>
        <strain evidence="3 4">DSM 18839</strain>
    </source>
</reference>
<dbReference type="PANTHER" id="PTHR48080:SF2">
    <property type="entry name" value="D-GALACTONATE DEHYDRATASE"/>
    <property type="match status" value="1"/>
</dbReference>
<evidence type="ECO:0000313" key="4">
    <source>
        <dbReference type="Proteomes" id="UP000198615"/>
    </source>
</evidence>
<dbReference type="SUPFAM" id="SSF54826">
    <property type="entry name" value="Enolase N-terminal domain-like"/>
    <property type="match status" value="1"/>
</dbReference>
<comment type="caution">
    <text evidence="3">The sequence shown here is derived from an EMBL/GenBank/DDBJ whole genome shotgun (WGS) entry which is preliminary data.</text>
</comment>
<evidence type="ECO:0000313" key="3">
    <source>
        <dbReference type="EMBL" id="SDG21443.1"/>
    </source>
</evidence>
<proteinExistence type="predicted"/>
<dbReference type="RefSeq" id="WP_093152644.1">
    <property type="nucleotide sequence ID" value="NZ_FNBW01000012.1"/>
</dbReference>
<dbReference type="Gene3D" id="3.30.390.10">
    <property type="entry name" value="Enolase-like, N-terminal domain"/>
    <property type="match status" value="1"/>
</dbReference>
<dbReference type="InterPro" id="IPR013342">
    <property type="entry name" value="Mandelate_racemase_C"/>
</dbReference>
<dbReference type="CDD" id="cd03316">
    <property type="entry name" value="MR_like"/>
    <property type="match status" value="1"/>
</dbReference>
<organism evidence="3 4">
    <name type="scientific">Thalassobaculum litoreum DSM 18839</name>
    <dbReference type="NCBI Taxonomy" id="1123362"/>
    <lineage>
        <taxon>Bacteria</taxon>
        <taxon>Pseudomonadati</taxon>
        <taxon>Pseudomonadota</taxon>
        <taxon>Alphaproteobacteria</taxon>
        <taxon>Rhodospirillales</taxon>
        <taxon>Thalassobaculaceae</taxon>
        <taxon>Thalassobaculum</taxon>
    </lineage>
</organism>
<dbReference type="InterPro" id="IPR013341">
    <property type="entry name" value="Mandelate_racemase_N_dom"/>
</dbReference>
<dbReference type="InterPro" id="IPR036849">
    <property type="entry name" value="Enolase-like_C_sf"/>
</dbReference>
<dbReference type="InterPro" id="IPR029065">
    <property type="entry name" value="Enolase_C-like"/>
</dbReference>
<dbReference type="SMART" id="SM00922">
    <property type="entry name" value="MR_MLE"/>
    <property type="match status" value="1"/>
</dbReference>
<dbReference type="InterPro" id="IPR029017">
    <property type="entry name" value="Enolase-like_N"/>
</dbReference>
<evidence type="ECO:0000256" key="1">
    <source>
        <dbReference type="ARBA" id="ARBA00023239"/>
    </source>
</evidence>
<sequence>MKVTGIETIRLDEFPNLLWVHVETDEGLKGLGETFYGAQSAEAHVHAIIAPYLLGQDPLQIERHHANMIGYVGFSGASAEQRGRSAVDIALWDLWGKASGQPIHQLLGGSSRDDIRVYNTCAGYQYVRQRPVQGTKNFGIGGAEGPYEDLDAFLNNADELAHSLLEMGIDAMKIWPFDYAAEASQGHYISASDLKKGLEPFEKIRAAVSDRMDIMCELHSMWNRPSAVKIARALEEIEPTWVEDPVFMDHLGSLGEVARATTSPIAVGETRGGKADFRYLVELDALSVIIADLTWCGGLTEGRKISTLCDAWHVPVAFHDCTGPVALTASTHLALHARNCFIQEMVRAFYYGWYGELVTQLPPVEQGRIRAPQGPGLGLELLPDITKRPDAQVRRSTL</sequence>
<dbReference type="SFLD" id="SFLDG00179">
    <property type="entry name" value="mandelate_racemase"/>
    <property type="match status" value="1"/>
</dbReference>
<feature type="domain" description="Mandelate racemase/muconate lactonizing enzyme C-terminal" evidence="2">
    <location>
        <begin position="157"/>
        <end position="264"/>
    </location>
</feature>
<dbReference type="AlphaFoldDB" id="A0A8G2EWB3"/>
<dbReference type="Pfam" id="PF13378">
    <property type="entry name" value="MR_MLE_C"/>
    <property type="match status" value="1"/>
</dbReference>
<dbReference type="SUPFAM" id="SSF51604">
    <property type="entry name" value="Enolase C-terminal domain-like"/>
    <property type="match status" value="1"/>
</dbReference>
<dbReference type="PANTHER" id="PTHR48080">
    <property type="entry name" value="D-GALACTONATE DEHYDRATASE-RELATED"/>
    <property type="match status" value="1"/>
</dbReference>
<dbReference type="Pfam" id="PF02746">
    <property type="entry name" value="MR_MLE_N"/>
    <property type="match status" value="1"/>
</dbReference>
<name>A0A8G2EWB3_9PROT</name>
<accession>A0A8G2EWB3</accession>
<gene>
    <name evidence="3" type="ORF">SAMN05660686_03698</name>
</gene>
<evidence type="ECO:0000259" key="2">
    <source>
        <dbReference type="SMART" id="SM00922"/>
    </source>
</evidence>
<protein>
    <submittedName>
        <fullName evidence="3">L-alanine-DL-glutamate epimerase</fullName>
    </submittedName>
</protein>
<keyword evidence="1" id="KW-0456">Lyase</keyword>
<dbReference type="InterPro" id="IPR034593">
    <property type="entry name" value="DgoD-like"/>
</dbReference>
<dbReference type="Gene3D" id="3.20.20.120">
    <property type="entry name" value="Enolase-like C-terminal domain"/>
    <property type="match status" value="1"/>
</dbReference>
<keyword evidence="4" id="KW-1185">Reference proteome</keyword>
<dbReference type="SFLD" id="SFLDS00001">
    <property type="entry name" value="Enolase"/>
    <property type="match status" value="1"/>
</dbReference>